<keyword evidence="1" id="KW-1133">Transmembrane helix</keyword>
<keyword evidence="1" id="KW-0472">Membrane</keyword>
<evidence type="ECO:0000256" key="1">
    <source>
        <dbReference type="SAM" id="Phobius"/>
    </source>
</evidence>
<organism evidence="2 3">
    <name type="scientific">Serpentinicella alkaliphila</name>
    <dbReference type="NCBI Taxonomy" id="1734049"/>
    <lineage>
        <taxon>Bacteria</taxon>
        <taxon>Bacillati</taxon>
        <taxon>Bacillota</taxon>
        <taxon>Clostridia</taxon>
        <taxon>Peptostreptococcales</taxon>
        <taxon>Natronincolaceae</taxon>
        <taxon>Serpentinicella</taxon>
    </lineage>
</organism>
<sequence>MLNLRKLTKLNNFYFNFYWGFYFYSAGYFAYEKFNRNENFLRKYVLNINCYA</sequence>
<accession>A0A4R2TIU6</accession>
<protein>
    <submittedName>
        <fullName evidence="2">Uncharacterized protein</fullName>
    </submittedName>
</protein>
<evidence type="ECO:0000313" key="3">
    <source>
        <dbReference type="Proteomes" id="UP000295504"/>
    </source>
</evidence>
<evidence type="ECO:0000313" key="2">
    <source>
        <dbReference type="EMBL" id="TCQ03458.1"/>
    </source>
</evidence>
<name>A0A4R2TIU6_9FIRM</name>
<dbReference type="AlphaFoldDB" id="A0A4R2TIU6"/>
<keyword evidence="1" id="KW-0812">Transmembrane</keyword>
<keyword evidence="3" id="KW-1185">Reference proteome</keyword>
<dbReference type="EMBL" id="SLYC01000009">
    <property type="protein sequence ID" value="TCQ03458.1"/>
    <property type="molecule type" value="Genomic_DNA"/>
</dbReference>
<reference evidence="2 3" key="1">
    <citation type="submission" date="2019-03" db="EMBL/GenBank/DDBJ databases">
        <title>Genomic Encyclopedia of Type Strains, Phase IV (KMG-IV): sequencing the most valuable type-strain genomes for metagenomic binning, comparative biology and taxonomic classification.</title>
        <authorList>
            <person name="Goeker M."/>
        </authorList>
    </citation>
    <scope>NUCLEOTIDE SEQUENCE [LARGE SCALE GENOMIC DNA]</scope>
    <source>
        <strain evidence="2 3">DSM 100013</strain>
    </source>
</reference>
<feature type="transmembrane region" description="Helical" evidence="1">
    <location>
        <begin position="12"/>
        <end position="31"/>
    </location>
</feature>
<comment type="caution">
    <text evidence="2">The sequence shown here is derived from an EMBL/GenBank/DDBJ whole genome shotgun (WGS) entry which is preliminary data.</text>
</comment>
<dbReference type="Proteomes" id="UP000295504">
    <property type="component" value="Unassembled WGS sequence"/>
</dbReference>
<proteinExistence type="predicted"/>
<gene>
    <name evidence="2" type="ORF">EDD79_100938</name>
</gene>